<dbReference type="Proteomes" id="UP000314294">
    <property type="component" value="Unassembled WGS sequence"/>
</dbReference>
<name>A0A4Z2HUX3_9TELE</name>
<reference evidence="2 3" key="1">
    <citation type="submission" date="2019-03" db="EMBL/GenBank/DDBJ databases">
        <title>First draft genome of Liparis tanakae, snailfish: a comprehensive survey of snailfish specific genes.</title>
        <authorList>
            <person name="Kim W."/>
            <person name="Song I."/>
            <person name="Jeong J.-H."/>
            <person name="Kim D."/>
            <person name="Kim S."/>
            <person name="Ryu S."/>
            <person name="Song J.Y."/>
            <person name="Lee S.K."/>
        </authorList>
    </citation>
    <scope>NUCLEOTIDE SEQUENCE [LARGE SCALE GENOMIC DNA]</scope>
    <source>
        <tissue evidence="2">Muscle</tissue>
    </source>
</reference>
<evidence type="ECO:0000313" key="3">
    <source>
        <dbReference type="Proteomes" id="UP000314294"/>
    </source>
</evidence>
<organism evidence="2 3">
    <name type="scientific">Liparis tanakae</name>
    <name type="common">Tanaka's snailfish</name>
    <dbReference type="NCBI Taxonomy" id="230148"/>
    <lineage>
        <taxon>Eukaryota</taxon>
        <taxon>Metazoa</taxon>
        <taxon>Chordata</taxon>
        <taxon>Craniata</taxon>
        <taxon>Vertebrata</taxon>
        <taxon>Euteleostomi</taxon>
        <taxon>Actinopterygii</taxon>
        <taxon>Neopterygii</taxon>
        <taxon>Teleostei</taxon>
        <taxon>Neoteleostei</taxon>
        <taxon>Acanthomorphata</taxon>
        <taxon>Eupercaria</taxon>
        <taxon>Perciformes</taxon>
        <taxon>Cottioidei</taxon>
        <taxon>Cottales</taxon>
        <taxon>Liparidae</taxon>
        <taxon>Liparis</taxon>
    </lineage>
</organism>
<keyword evidence="3" id="KW-1185">Reference proteome</keyword>
<feature type="region of interest" description="Disordered" evidence="1">
    <location>
        <begin position="1"/>
        <end position="61"/>
    </location>
</feature>
<accession>A0A4Z2HUX3</accession>
<dbReference type="AlphaFoldDB" id="A0A4Z2HUX3"/>
<evidence type="ECO:0000256" key="1">
    <source>
        <dbReference type="SAM" id="MobiDB-lite"/>
    </source>
</evidence>
<evidence type="ECO:0000313" key="2">
    <source>
        <dbReference type="EMBL" id="TNN69371.1"/>
    </source>
</evidence>
<comment type="caution">
    <text evidence="2">The sequence shown here is derived from an EMBL/GenBank/DDBJ whole genome shotgun (WGS) entry which is preliminary data.</text>
</comment>
<proteinExistence type="predicted"/>
<protein>
    <submittedName>
        <fullName evidence="2">Uncharacterized protein</fullName>
    </submittedName>
</protein>
<gene>
    <name evidence="2" type="ORF">EYF80_020372</name>
</gene>
<sequence>MVSGEKMVRRGIVTEGKGKIREGEDEKERERGEKINDGRRALERQLLPHSGSVSPERGFDL</sequence>
<dbReference type="EMBL" id="SRLO01000176">
    <property type="protein sequence ID" value="TNN69371.1"/>
    <property type="molecule type" value="Genomic_DNA"/>
</dbReference>
<feature type="compositionally biased region" description="Basic and acidic residues" evidence="1">
    <location>
        <begin position="16"/>
        <end position="43"/>
    </location>
</feature>